<dbReference type="InterPro" id="IPR028082">
    <property type="entry name" value="Peripla_BP_I"/>
</dbReference>
<dbReference type="InterPro" id="IPR018060">
    <property type="entry name" value="HTH_AraC"/>
</dbReference>
<protein>
    <submittedName>
        <fullName evidence="5">Xylose operon regulatory protein</fullName>
    </submittedName>
</protein>
<accession>A0A068NYA1</accession>
<dbReference type="PROSITE" id="PS01124">
    <property type="entry name" value="HTH_ARAC_FAMILY_2"/>
    <property type="match status" value="1"/>
</dbReference>
<dbReference type="AlphaFoldDB" id="A0A068NYA1"/>
<dbReference type="PANTHER" id="PTHR30146">
    <property type="entry name" value="LACI-RELATED TRANSCRIPTIONAL REPRESSOR"/>
    <property type="match status" value="1"/>
</dbReference>
<evidence type="ECO:0000256" key="1">
    <source>
        <dbReference type="ARBA" id="ARBA00023015"/>
    </source>
</evidence>
<evidence type="ECO:0000259" key="4">
    <source>
        <dbReference type="PROSITE" id="PS01124"/>
    </source>
</evidence>
<proteinExistence type="predicted"/>
<dbReference type="RefSeq" id="WP_025229280.1">
    <property type="nucleotide sequence ID" value="NZ_CP007139.1"/>
</dbReference>
<dbReference type="SUPFAM" id="SSF53822">
    <property type="entry name" value="Periplasmic binding protein-like I"/>
    <property type="match status" value="1"/>
</dbReference>
<keyword evidence="6" id="KW-1185">Reference proteome</keyword>
<dbReference type="InterPro" id="IPR009057">
    <property type="entry name" value="Homeodomain-like_sf"/>
</dbReference>
<dbReference type="SMART" id="SM00342">
    <property type="entry name" value="HTH_ARAC"/>
    <property type="match status" value="1"/>
</dbReference>
<reference evidence="5 6" key="1">
    <citation type="journal article" date="2014" name="PLoS ONE">
        <title>The first complete genome sequence of the class fimbriimonadia in the phylum armatimonadetes.</title>
        <authorList>
            <person name="Hu Z.Y."/>
            <person name="Wang Y.Z."/>
            <person name="Im W.T."/>
            <person name="Wang S.Y."/>
            <person name="Zhao G.P."/>
            <person name="Zheng H.J."/>
            <person name="Quan Z.X."/>
        </authorList>
    </citation>
    <scope>NUCLEOTIDE SEQUENCE [LARGE SCALE GENOMIC DNA]</scope>
    <source>
        <strain evidence="5">Gsoil 348</strain>
    </source>
</reference>
<evidence type="ECO:0000313" key="5">
    <source>
        <dbReference type="EMBL" id="AIE86784.1"/>
    </source>
</evidence>
<dbReference type="OrthoDB" id="8766450at2"/>
<dbReference type="InterPro" id="IPR046335">
    <property type="entry name" value="LacI/GalR-like_sensor"/>
</dbReference>
<dbReference type="Proteomes" id="UP000027982">
    <property type="component" value="Chromosome"/>
</dbReference>
<evidence type="ECO:0000256" key="3">
    <source>
        <dbReference type="ARBA" id="ARBA00023163"/>
    </source>
</evidence>
<name>A0A068NYA1_FIMGI</name>
<dbReference type="HOGENOM" id="CLU_042405_1_0_0"/>
<evidence type="ECO:0000313" key="6">
    <source>
        <dbReference type="Proteomes" id="UP000027982"/>
    </source>
</evidence>
<dbReference type="eggNOG" id="COG4977">
    <property type="taxonomic scope" value="Bacteria"/>
</dbReference>
<feature type="domain" description="HTH araC/xylS-type" evidence="4">
    <location>
        <begin position="283"/>
        <end position="381"/>
    </location>
</feature>
<organism evidence="5 6">
    <name type="scientific">Fimbriimonas ginsengisoli Gsoil 348</name>
    <dbReference type="NCBI Taxonomy" id="661478"/>
    <lineage>
        <taxon>Bacteria</taxon>
        <taxon>Bacillati</taxon>
        <taxon>Armatimonadota</taxon>
        <taxon>Fimbriimonadia</taxon>
        <taxon>Fimbriimonadales</taxon>
        <taxon>Fimbriimonadaceae</taxon>
        <taxon>Fimbriimonas</taxon>
    </lineage>
</organism>
<dbReference type="STRING" id="661478.OP10G_3416"/>
<dbReference type="EMBL" id="CP007139">
    <property type="protein sequence ID" value="AIE86784.1"/>
    <property type="molecule type" value="Genomic_DNA"/>
</dbReference>
<sequence>MRARRIALLMERLVGFNHEVLTGVRDFAGPSRGWVCHFIEPRPELVPIVARWEPDGIIAFLGDDAIAEAVRGLGVPFVDVAAWVEGADWPRVGLNDVAIGRMAAENLLALGFDQFAFIGDPHLAFATARKRGYDGVLQEAGYTARSFAADPERFPTARGSTIGGIDGELVAWIQTLPKPVAVFADNDERALLVSEACHAGGIEIPRDVALLGVDDDPYLCGLGYPPLSSIATPARRLGYEGALLLDRLLGGFGPPEYPVRLPPVGVVTRRSTDAVVYPDPLVAEAMRFIQEHSCKGIGVEEVVSHVRAGRRTLERRFQSQVGRSILGELSRSRLERARFLLVTTDLPLKTVASQSGFGSLSRFSSSHQDTFGVGPHEYRRRFGL</sequence>
<dbReference type="SUPFAM" id="SSF46689">
    <property type="entry name" value="Homeodomain-like"/>
    <property type="match status" value="1"/>
</dbReference>
<keyword evidence="3" id="KW-0804">Transcription</keyword>
<keyword evidence="1" id="KW-0805">Transcription regulation</keyword>
<dbReference type="GO" id="GO:0003700">
    <property type="term" value="F:DNA-binding transcription factor activity"/>
    <property type="evidence" value="ECO:0007669"/>
    <property type="project" value="InterPro"/>
</dbReference>
<dbReference type="PANTHER" id="PTHR30146:SF24">
    <property type="entry name" value="XYLOSE OPERON REGULATORY PROTEIN"/>
    <property type="match status" value="1"/>
</dbReference>
<keyword evidence="2" id="KW-0238">DNA-binding</keyword>
<dbReference type="GO" id="GO:0000976">
    <property type="term" value="F:transcription cis-regulatory region binding"/>
    <property type="evidence" value="ECO:0007669"/>
    <property type="project" value="TreeGrafter"/>
</dbReference>
<dbReference type="Pfam" id="PF12833">
    <property type="entry name" value="HTH_18"/>
    <property type="match status" value="1"/>
</dbReference>
<dbReference type="Pfam" id="PF13377">
    <property type="entry name" value="Peripla_BP_3"/>
    <property type="match status" value="1"/>
</dbReference>
<dbReference type="CDD" id="cd01543">
    <property type="entry name" value="PBP1_XylR"/>
    <property type="match status" value="1"/>
</dbReference>
<evidence type="ECO:0000256" key="2">
    <source>
        <dbReference type="ARBA" id="ARBA00023125"/>
    </source>
</evidence>
<dbReference type="Gene3D" id="3.40.50.2300">
    <property type="match status" value="2"/>
</dbReference>
<dbReference type="Gene3D" id="1.10.10.60">
    <property type="entry name" value="Homeodomain-like"/>
    <property type="match status" value="1"/>
</dbReference>
<dbReference type="KEGG" id="fgi:OP10G_3416"/>
<gene>
    <name evidence="5" type="ORF">OP10G_3416</name>
</gene>